<proteinExistence type="predicted"/>
<keyword evidence="2" id="KW-1185">Reference proteome</keyword>
<accession>A0A239E031</accession>
<dbReference type="RefSeq" id="WP_089324732.1">
    <property type="nucleotide sequence ID" value="NZ_FZOR01000003.1"/>
</dbReference>
<dbReference type="InterPro" id="IPR027417">
    <property type="entry name" value="P-loop_NTPase"/>
</dbReference>
<dbReference type="InterPro" id="IPR011990">
    <property type="entry name" value="TPR-like_helical_dom_sf"/>
</dbReference>
<dbReference type="Proteomes" id="UP000198318">
    <property type="component" value="Unassembled WGS sequence"/>
</dbReference>
<gene>
    <name evidence="1" type="ORF">SAMN05443665_1003123</name>
</gene>
<sequence length="821" mass="92902">MTLFVGREAELRASLDLLATVREGAVQDVVGVHGIGKSMFLEKLAQEAARLDGTQVFSVDMKRHGLGEGFRNDFGAQASTAVLVETFNRSRELMKLFAEPPCREFDAFRQAAQFQSRRADRVLYGNALHVGRRGRIEKAEITNVIEVGDEEVRRQIREAQSEIDDAFLRAWTEFTLNRRVLITVDTFELIADDEMGQWMTRLALRLPRTLIVIARTPSDHSFGTYSPQFQQVPLDNFTPAEVRDYLARRFGPEVPDPGLAEVAHAFTDGHPGGVSLVADLIGEKGAAALGPRELHRLLDRLPSDPEQRWAELVNMILEAVREPRLRQAVEAASITSTFDGKLLADLMRADGADDGRNTGDIIGKLRGLRLLQQVPALTGEPSDRFRLHEFIRRSVSLRLRTHHRYERWIPLHRAAAEHYYGLLRGWEDDNYDSYGSWYRLEDPDWQEQKREWLFHAGMLSSRRAVTRARFTLVFLESVWWWASYLPFPLTRRLLADWGRASDVWSGTRSTAPVSLARRKTDDQQLTDALTFLLDNYPVSYLKPASAPWDDLRGKLLLIRRLCGLRGPAAKDTTPEEAEDMARADALITVFLAHTRRFKDPADPRAESYYEEALSRFEQLGDEWNRAWMFYEHGDLALERGDLDLAMARIAECGRRARALAERTEEWDHELLANAHRTQADVFWARDDMPRAGAAYGRAVAHAYWFQGMPHAPDEYSQQFYVEITTRAAERVAALADRPSPLGPFADSLLAEVPREGEPPDATGLGTDLVQIRTRLFPAGPTSDEIRLEESAFMGDWNVLFEDAADPVAGLEALAANAEPDP</sequence>
<dbReference type="EMBL" id="FZOR01000003">
    <property type="protein sequence ID" value="SNS37322.1"/>
    <property type="molecule type" value="Genomic_DNA"/>
</dbReference>
<name>A0A239E031_9ACTN</name>
<dbReference type="Gene3D" id="1.25.40.10">
    <property type="entry name" value="Tetratricopeptide repeat domain"/>
    <property type="match status" value="1"/>
</dbReference>
<dbReference type="SUPFAM" id="SSF52540">
    <property type="entry name" value="P-loop containing nucleoside triphosphate hydrolases"/>
    <property type="match status" value="1"/>
</dbReference>
<reference evidence="1" key="1">
    <citation type="submission" date="2017-06" db="EMBL/GenBank/DDBJ databases">
        <authorList>
            <person name="Kim H.J."/>
            <person name="Triplett B.A."/>
        </authorList>
    </citation>
    <scope>NUCLEOTIDE SEQUENCE [LARGE SCALE GENOMIC DNA]</scope>
    <source>
        <strain evidence="1">DSM 44715</strain>
    </source>
</reference>
<dbReference type="OrthoDB" id="4039313at2"/>
<protein>
    <submittedName>
        <fullName evidence="1">AAA ATPase domain-containing protein</fullName>
    </submittedName>
</protein>
<dbReference type="SUPFAM" id="SSF48452">
    <property type="entry name" value="TPR-like"/>
    <property type="match status" value="1"/>
</dbReference>
<evidence type="ECO:0000313" key="1">
    <source>
        <dbReference type="EMBL" id="SNS37322.1"/>
    </source>
</evidence>
<dbReference type="AlphaFoldDB" id="A0A239E031"/>
<organism evidence="1 2">
    <name type="scientific">Actinomadura meyerae</name>
    <dbReference type="NCBI Taxonomy" id="240840"/>
    <lineage>
        <taxon>Bacteria</taxon>
        <taxon>Bacillati</taxon>
        <taxon>Actinomycetota</taxon>
        <taxon>Actinomycetes</taxon>
        <taxon>Streptosporangiales</taxon>
        <taxon>Thermomonosporaceae</taxon>
        <taxon>Actinomadura</taxon>
    </lineage>
</organism>
<evidence type="ECO:0000313" key="2">
    <source>
        <dbReference type="Proteomes" id="UP000198318"/>
    </source>
</evidence>